<protein>
    <submittedName>
        <fullName evidence="2">Uncharacterized protein</fullName>
    </submittedName>
</protein>
<dbReference type="RefSeq" id="WP_345736688.1">
    <property type="nucleotide sequence ID" value="NZ_BAABIA010000004.1"/>
</dbReference>
<feature type="chain" id="PRO_5046579747" evidence="1">
    <location>
        <begin position="24"/>
        <end position="95"/>
    </location>
</feature>
<organism evidence="2 3">
    <name type="scientific">Prosthecobacter algae</name>
    <dbReference type="NCBI Taxonomy" id="1144682"/>
    <lineage>
        <taxon>Bacteria</taxon>
        <taxon>Pseudomonadati</taxon>
        <taxon>Verrucomicrobiota</taxon>
        <taxon>Verrucomicrobiia</taxon>
        <taxon>Verrucomicrobiales</taxon>
        <taxon>Verrucomicrobiaceae</taxon>
        <taxon>Prosthecobacter</taxon>
    </lineage>
</organism>
<evidence type="ECO:0000256" key="1">
    <source>
        <dbReference type="SAM" id="SignalP"/>
    </source>
</evidence>
<gene>
    <name evidence="2" type="ORF">GCM10023213_24800</name>
</gene>
<sequence>MKTKLALLAVTILVGFSYTSASANPWKGVPPGFTAKASAPAKPAFKSCCETKTRYTTNGIKNGIVVNKSIVCNTGCDAPHAGKNCTAAERTQCAN</sequence>
<reference evidence="3" key="1">
    <citation type="journal article" date="2019" name="Int. J. Syst. Evol. Microbiol.">
        <title>The Global Catalogue of Microorganisms (GCM) 10K type strain sequencing project: providing services to taxonomists for standard genome sequencing and annotation.</title>
        <authorList>
            <consortium name="The Broad Institute Genomics Platform"/>
            <consortium name="The Broad Institute Genome Sequencing Center for Infectious Disease"/>
            <person name="Wu L."/>
            <person name="Ma J."/>
        </authorList>
    </citation>
    <scope>NUCLEOTIDE SEQUENCE [LARGE SCALE GENOMIC DNA]</scope>
    <source>
        <strain evidence="3">JCM 18053</strain>
    </source>
</reference>
<keyword evidence="3" id="KW-1185">Reference proteome</keyword>
<comment type="caution">
    <text evidence="2">The sequence shown here is derived from an EMBL/GenBank/DDBJ whole genome shotgun (WGS) entry which is preliminary data.</text>
</comment>
<name>A0ABP9P8R2_9BACT</name>
<evidence type="ECO:0000313" key="2">
    <source>
        <dbReference type="EMBL" id="GAA5141107.1"/>
    </source>
</evidence>
<evidence type="ECO:0000313" key="3">
    <source>
        <dbReference type="Proteomes" id="UP001499852"/>
    </source>
</evidence>
<dbReference type="Proteomes" id="UP001499852">
    <property type="component" value="Unassembled WGS sequence"/>
</dbReference>
<proteinExistence type="predicted"/>
<dbReference type="EMBL" id="BAABIA010000004">
    <property type="protein sequence ID" value="GAA5141107.1"/>
    <property type="molecule type" value="Genomic_DNA"/>
</dbReference>
<accession>A0ABP9P8R2</accession>
<feature type="signal peptide" evidence="1">
    <location>
        <begin position="1"/>
        <end position="23"/>
    </location>
</feature>
<keyword evidence="1" id="KW-0732">Signal</keyword>